<evidence type="ECO:0000259" key="1">
    <source>
        <dbReference type="Pfam" id="PF04389"/>
    </source>
</evidence>
<dbReference type="PANTHER" id="PTHR10404:SF46">
    <property type="entry name" value="VACUOLAR PROTEIN SORTING-ASSOCIATED PROTEIN 70"/>
    <property type="match status" value="1"/>
</dbReference>
<keyword evidence="3" id="KW-1185">Reference proteome</keyword>
<accession>A0ABQ0TPY9</accession>
<sequence length="589" mass="67187">MVEAMKNLLDEISMETPKVILERFGSLVRESGSEDERVAAQYLSSLLDQWGVPHQVHRPNLYLSVPRPARLKLVMPVEKEIRAKNPAFSVITGDEWKGGELIYVPTGFKKKWDNQKDASFDPASRSLSGKIVLTEGFPRPARIRELNEQGIIGAIFIHPGKNIHESICTPIWGAPDLDTYENVPKLPVLMINRTDGQELIDRIAQESVEVQFQTHLDQGWFTCPLIDIFIKGTEEPDKYVLLHGHMDSWHQGLGDNATGNAAMIEMARIFYQNRHLLKRSLRIAIWPGHSTGRYAGSTWFADTFGLDLDENCIAQVNCDSPGCRWATSYHEMSWMSEVDPFCKTAIQEAIGEESVGHRPPRAGDYSFHNIGLTGFYMLSSSIPDEVLQEKGYYPVGGCGSNIEWHTEEDLIHIIDYEILKRDVRVYTASLYQIVNATLHPFHFVNTVDEFIQTIERYQKAAGNHFSFELALVQARELRTTLVDFYNRIEHVQLHTRDVSDPQVKRVNEVLRNLSRSLVPINFTRRGKFWHDPAVDIPPLPDIAPANTLPQLEEGSHHYRVTLTHLMRGQNRLSWTLHHAKRLVHTSSIF</sequence>
<dbReference type="RefSeq" id="WP_049739650.1">
    <property type="nucleotide sequence ID" value="NZ_BJON01000014.1"/>
</dbReference>
<dbReference type="InterPro" id="IPR039373">
    <property type="entry name" value="Peptidase_M28B"/>
</dbReference>
<dbReference type="SUPFAM" id="SSF53187">
    <property type="entry name" value="Zn-dependent exopeptidases"/>
    <property type="match status" value="1"/>
</dbReference>
<protein>
    <submittedName>
        <fullName evidence="2">Peptidase M28</fullName>
    </submittedName>
</protein>
<gene>
    <name evidence="2" type="ORF">BRE01_36040</name>
</gene>
<proteinExistence type="predicted"/>
<dbReference type="InterPro" id="IPR007484">
    <property type="entry name" value="Peptidase_M28"/>
</dbReference>
<name>A0ABQ0TPY9_9BACL</name>
<organism evidence="2 3">
    <name type="scientific">Brevibacillus reuszeri</name>
    <dbReference type="NCBI Taxonomy" id="54915"/>
    <lineage>
        <taxon>Bacteria</taxon>
        <taxon>Bacillati</taxon>
        <taxon>Bacillota</taxon>
        <taxon>Bacilli</taxon>
        <taxon>Bacillales</taxon>
        <taxon>Paenibacillaceae</taxon>
        <taxon>Brevibacillus</taxon>
    </lineage>
</organism>
<dbReference type="Gene3D" id="3.50.30.30">
    <property type="match status" value="1"/>
</dbReference>
<dbReference type="SUPFAM" id="SSF52025">
    <property type="entry name" value="PA domain"/>
    <property type="match status" value="1"/>
</dbReference>
<dbReference type="EMBL" id="BJON01000014">
    <property type="protein sequence ID" value="GED69902.1"/>
    <property type="molecule type" value="Genomic_DNA"/>
</dbReference>
<dbReference type="Pfam" id="PF04389">
    <property type="entry name" value="Peptidase_M28"/>
    <property type="match status" value="1"/>
</dbReference>
<reference evidence="2 3" key="1">
    <citation type="submission" date="2019-06" db="EMBL/GenBank/DDBJ databases">
        <title>Whole genome shotgun sequence of Brevibacillus reuszeri NBRC 15719.</title>
        <authorList>
            <person name="Hosoyama A."/>
            <person name="Uohara A."/>
            <person name="Ohji S."/>
            <person name="Ichikawa N."/>
        </authorList>
    </citation>
    <scope>NUCLEOTIDE SEQUENCE [LARGE SCALE GENOMIC DNA]</scope>
    <source>
        <strain evidence="2 3">NBRC 15719</strain>
    </source>
</reference>
<comment type="caution">
    <text evidence="2">The sequence shown here is derived from an EMBL/GenBank/DDBJ whole genome shotgun (WGS) entry which is preliminary data.</text>
</comment>
<feature type="domain" description="Peptidase M28" evidence="1">
    <location>
        <begin position="231"/>
        <end position="420"/>
    </location>
</feature>
<dbReference type="Proteomes" id="UP000319578">
    <property type="component" value="Unassembled WGS sequence"/>
</dbReference>
<dbReference type="PANTHER" id="PTHR10404">
    <property type="entry name" value="N-ACETYLATED-ALPHA-LINKED ACIDIC DIPEPTIDASE"/>
    <property type="match status" value="1"/>
</dbReference>
<evidence type="ECO:0000313" key="2">
    <source>
        <dbReference type="EMBL" id="GED69902.1"/>
    </source>
</evidence>
<dbReference type="Gene3D" id="3.40.630.10">
    <property type="entry name" value="Zn peptidases"/>
    <property type="match status" value="1"/>
</dbReference>
<dbReference type="InterPro" id="IPR046450">
    <property type="entry name" value="PA_dom_sf"/>
</dbReference>
<evidence type="ECO:0000313" key="3">
    <source>
        <dbReference type="Proteomes" id="UP000319578"/>
    </source>
</evidence>